<sequence length="397" mass="47449">MTEITQLTRVENLPNFEDLKQRFATFKNYNGRFTELLKIYPSSFYGVKPYHLKKEWIKSFKKGFVDKSELGEIRIYRDSIVDLSILVGKKQRTIERGMTMFFKRSYNYENINPYGKDWFIFGEVTKDLNLTYRCKKKKYAEKMKKINSKATKMKKIKSKATKMKKENEKKMISNKEHKSGKFKGEKKKSGGKEEKEQEKQEKKVKGKEQKKIKKICVPKQVTRLNQKNFQKKKSKDKFAQKKGNPKATHLFEEKTSHQKQINFTQQTLLRKKSNFKPKARFAETNLNFLEKMVQEIESTRETPPNQDNLGNPKKRILITKQSPEKEQLCEQFTNIERSNSPFFNFLGNKEYPNILTEPKNVLRFDHFYEQTFPYFLETNNSLIDENWFDDFFQQYLD</sequence>
<keyword evidence="3" id="KW-1185">Reference proteome</keyword>
<evidence type="ECO:0000313" key="3">
    <source>
        <dbReference type="Proteomes" id="UP001150062"/>
    </source>
</evidence>
<reference evidence="2" key="1">
    <citation type="submission" date="2022-08" db="EMBL/GenBank/DDBJ databases">
        <title>Novel sulfate-reducing endosymbionts in the free-living metamonad Anaeramoeba.</title>
        <authorList>
            <person name="Jerlstrom-Hultqvist J."/>
            <person name="Cepicka I."/>
            <person name="Gallot-Lavallee L."/>
            <person name="Salas-Leiva D."/>
            <person name="Curtis B.A."/>
            <person name="Zahonova K."/>
            <person name="Pipaliya S."/>
            <person name="Dacks J."/>
            <person name="Roger A.J."/>
        </authorList>
    </citation>
    <scope>NUCLEOTIDE SEQUENCE</scope>
    <source>
        <strain evidence="2">Schooner1</strain>
    </source>
</reference>
<dbReference type="EMBL" id="JAOAOG010000338">
    <property type="protein sequence ID" value="KAJ6227085.1"/>
    <property type="molecule type" value="Genomic_DNA"/>
</dbReference>
<dbReference type="GO" id="GO:0016301">
    <property type="term" value="F:kinase activity"/>
    <property type="evidence" value="ECO:0007669"/>
    <property type="project" value="UniProtKB-KW"/>
</dbReference>
<feature type="compositionally biased region" description="Basic and acidic residues" evidence="1">
    <location>
        <begin position="163"/>
        <end position="209"/>
    </location>
</feature>
<dbReference type="Proteomes" id="UP001150062">
    <property type="component" value="Unassembled WGS sequence"/>
</dbReference>
<keyword evidence="2" id="KW-0418">Kinase</keyword>
<proteinExistence type="predicted"/>
<accession>A0ABQ8X3X4</accession>
<organism evidence="2 3">
    <name type="scientific">Anaeramoeba flamelloides</name>
    <dbReference type="NCBI Taxonomy" id="1746091"/>
    <lineage>
        <taxon>Eukaryota</taxon>
        <taxon>Metamonada</taxon>
        <taxon>Anaeramoebidae</taxon>
        <taxon>Anaeramoeba</taxon>
    </lineage>
</organism>
<feature type="compositionally biased region" description="Basic residues" evidence="1">
    <location>
        <begin position="148"/>
        <end position="162"/>
    </location>
</feature>
<gene>
    <name evidence="2" type="ORF">M0813_10238</name>
</gene>
<feature type="region of interest" description="Disordered" evidence="1">
    <location>
        <begin position="148"/>
        <end position="211"/>
    </location>
</feature>
<keyword evidence="2" id="KW-0808">Transferase</keyword>
<name>A0ABQ8X3X4_9EUKA</name>
<evidence type="ECO:0000256" key="1">
    <source>
        <dbReference type="SAM" id="MobiDB-lite"/>
    </source>
</evidence>
<protein>
    <submittedName>
        <fullName evidence="2">Serine/threonine-protein kinase nek1</fullName>
    </submittedName>
</protein>
<evidence type="ECO:0000313" key="2">
    <source>
        <dbReference type="EMBL" id="KAJ6227085.1"/>
    </source>
</evidence>
<comment type="caution">
    <text evidence="2">The sequence shown here is derived from an EMBL/GenBank/DDBJ whole genome shotgun (WGS) entry which is preliminary data.</text>
</comment>